<evidence type="ECO:0000256" key="3">
    <source>
        <dbReference type="ARBA" id="ARBA00022729"/>
    </source>
</evidence>
<feature type="domain" description="RagB/SusD" evidence="6">
    <location>
        <begin position="1"/>
        <end position="130"/>
    </location>
</feature>
<dbReference type="Pfam" id="PF07980">
    <property type="entry name" value="SusD_RagB"/>
    <property type="match status" value="1"/>
</dbReference>
<evidence type="ECO:0000256" key="5">
    <source>
        <dbReference type="ARBA" id="ARBA00023237"/>
    </source>
</evidence>
<evidence type="ECO:0000256" key="2">
    <source>
        <dbReference type="ARBA" id="ARBA00006275"/>
    </source>
</evidence>
<sequence>MIAEAKNEQGEADAINYFNMVHAHSRTGLSEITSASQSELRDMILHERQIELAFENKRWLDLVRTNNAISVLNAQGNNIRSNPQNYYYPIGISLPPGAYNVTEKHLLLPIPQREIRVNPEISQEDQNPGY</sequence>
<comment type="similarity">
    <text evidence="2">Belongs to the SusD family.</text>
</comment>
<keyword evidence="5" id="KW-0998">Cell outer membrane</keyword>
<evidence type="ECO:0000259" key="6">
    <source>
        <dbReference type="Pfam" id="PF07980"/>
    </source>
</evidence>
<keyword evidence="3" id="KW-0732">Signal</keyword>
<evidence type="ECO:0000256" key="1">
    <source>
        <dbReference type="ARBA" id="ARBA00004442"/>
    </source>
</evidence>
<dbReference type="RefSeq" id="WP_415865603.1">
    <property type="nucleotide sequence ID" value="NZ_CP134537.1"/>
</dbReference>
<accession>A0ABY9XT45</accession>
<name>A0ABY9XT45_9FLAO</name>
<evidence type="ECO:0000256" key="4">
    <source>
        <dbReference type="ARBA" id="ARBA00023136"/>
    </source>
</evidence>
<proteinExistence type="inferred from homology"/>
<protein>
    <submittedName>
        <fullName evidence="7">RagB/SusD family nutrient uptake outer membrane protein</fullName>
    </submittedName>
</protein>
<dbReference type="EMBL" id="CP134537">
    <property type="protein sequence ID" value="WNH09077.1"/>
    <property type="molecule type" value="Genomic_DNA"/>
</dbReference>
<keyword evidence="4" id="KW-0472">Membrane</keyword>
<dbReference type="SUPFAM" id="SSF48452">
    <property type="entry name" value="TPR-like"/>
    <property type="match status" value="1"/>
</dbReference>
<reference evidence="7 8" key="1">
    <citation type="submission" date="2023-09" db="EMBL/GenBank/DDBJ databases">
        <title>Thalassobella suaedae gen. nov., sp. nov., a marine bacterium of the family Flavobacteriaceae isolated from a halophyte Suaeda japonica.</title>
        <authorList>
            <person name="Lee S.Y."/>
            <person name="Hwang C.Y."/>
        </authorList>
    </citation>
    <scope>NUCLEOTIDE SEQUENCE [LARGE SCALE GENOMIC DNA]</scope>
    <source>
        <strain evidence="7 8">HL-DH14</strain>
    </source>
</reference>
<comment type="subcellular location">
    <subcellularLocation>
        <location evidence="1">Cell outer membrane</location>
    </subcellularLocation>
</comment>
<dbReference type="InterPro" id="IPR011990">
    <property type="entry name" value="TPR-like_helical_dom_sf"/>
</dbReference>
<dbReference type="Gene3D" id="1.25.40.390">
    <property type="match status" value="1"/>
</dbReference>
<evidence type="ECO:0000313" key="7">
    <source>
        <dbReference type="EMBL" id="WNH09077.1"/>
    </source>
</evidence>
<evidence type="ECO:0000313" key="8">
    <source>
        <dbReference type="Proteomes" id="UP001302806"/>
    </source>
</evidence>
<organism evidence="7 8">
    <name type="scientific">Thalassobellus suaedae</name>
    <dbReference type="NCBI Taxonomy" id="3074124"/>
    <lineage>
        <taxon>Bacteria</taxon>
        <taxon>Pseudomonadati</taxon>
        <taxon>Bacteroidota</taxon>
        <taxon>Flavobacteriia</taxon>
        <taxon>Flavobacteriales</taxon>
        <taxon>Flavobacteriaceae</taxon>
        <taxon>Thalassobellus</taxon>
    </lineage>
</organism>
<gene>
    <name evidence="7" type="ORF">RHP51_18980</name>
</gene>
<dbReference type="InterPro" id="IPR012944">
    <property type="entry name" value="SusD_RagB_dom"/>
</dbReference>
<dbReference type="Proteomes" id="UP001302806">
    <property type="component" value="Chromosome"/>
</dbReference>